<keyword evidence="1" id="KW-0175">Coiled coil</keyword>
<dbReference type="Proteomes" id="UP001283361">
    <property type="component" value="Unassembled WGS sequence"/>
</dbReference>
<name>A0AAE1DY02_9GAST</name>
<accession>A0AAE1DY02</accession>
<reference evidence="3" key="1">
    <citation type="journal article" date="2023" name="G3 (Bethesda)">
        <title>A reference genome for the long-term kleptoplast-retaining sea slug Elysia crispata morphotype clarki.</title>
        <authorList>
            <person name="Eastman K.E."/>
            <person name="Pendleton A.L."/>
            <person name="Shaikh M.A."/>
            <person name="Suttiyut T."/>
            <person name="Ogas R."/>
            <person name="Tomko P."/>
            <person name="Gavelis G."/>
            <person name="Widhalm J.R."/>
            <person name="Wisecaver J.H."/>
        </authorList>
    </citation>
    <scope>NUCLEOTIDE SEQUENCE</scope>
    <source>
        <strain evidence="3">ECLA1</strain>
    </source>
</reference>
<evidence type="ECO:0000313" key="3">
    <source>
        <dbReference type="EMBL" id="KAK3787154.1"/>
    </source>
</evidence>
<evidence type="ECO:0000256" key="2">
    <source>
        <dbReference type="SAM" id="MobiDB-lite"/>
    </source>
</evidence>
<proteinExistence type="predicted"/>
<dbReference type="AlphaFoldDB" id="A0AAE1DY02"/>
<feature type="region of interest" description="Disordered" evidence="2">
    <location>
        <begin position="1"/>
        <end position="38"/>
    </location>
</feature>
<evidence type="ECO:0000313" key="4">
    <source>
        <dbReference type="Proteomes" id="UP001283361"/>
    </source>
</evidence>
<sequence>SKAGVVSTTSSGFSFGSTASKAGVVSTTSSGFSFGSTSSEAEVVSTTSSGSTANKAEVVSTTSSGFSFGPSAMKGVAVARTPSRLTTDLWSFSKYENDLRILQADVLKLKLDRDDLKDNAKQLKKHLEEEKKEKKALSLSIFVMQKHLSKLRSFIKSSIKGVEPVGNQAGKFLSDGDNSVEESVVGTSGEKFLTVQETSSDED</sequence>
<protein>
    <submittedName>
        <fullName evidence="3">Uncharacterized protein</fullName>
    </submittedName>
</protein>
<evidence type="ECO:0000256" key="1">
    <source>
        <dbReference type="SAM" id="Coils"/>
    </source>
</evidence>
<comment type="caution">
    <text evidence="3">The sequence shown here is derived from an EMBL/GenBank/DDBJ whole genome shotgun (WGS) entry which is preliminary data.</text>
</comment>
<keyword evidence="4" id="KW-1185">Reference proteome</keyword>
<dbReference type="EMBL" id="JAWDGP010001891">
    <property type="protein sequence ID" value="KAK3787154.1"/>
    <property type="molecule type" value="Genomic_DNA"/>
</dbReference>
<feature type="non-terminal residue" evidence="3">
    <location>
        <position position="1"/>
    </location>
</feature>
<organism evidence="3 4">
    <name type="scientific">Elysia crispata</name>
    <name type="common">lettuce slug</name>
    <dbReference type="NCBI Taxonomy" id="231223"/>
    <lineage>
        <taxon>Eukaryota</taxon>
        <taxon>Metazoa</taxon>
        <taxon>Spiralia</taxon>
        <taxon>Lophotrochozoa</taxon>
        <taxon>Mollusca</taxon>
        <taxon>Gastropoda</taxon>
        <taxon>Heterobranchia</taxon>
        <taxon>Euthyneura</taxon>
        <taxon>Panpulmonata</taxon>
        <taxon>Sacoglossa</taxon>
        <taxon>Placobranchoidea</taxon>
        <taxon>Plakobranchidae</taxon>
        <taxon>Elysia</taxon>
    </lineage>
</organism>
<feature type="coiled-coil region" evidence="1">
    <location>
        <begin position="99"/>
        <end position="140"/>
    </location>
</feature>
<gene>
    <name evidence="3" type="ORF">RRG08_009365</name>
</gene>